<dbReference type="GO" id="GO:0003677">
    <property type="term" value="F:DNA binding"/>
    <property type="evidence" value="ECO:0007669"/>
    <property type="project" value="UniProtKB-KW"/>
</dbReference>
<dbReference type="InterPro" id="IPR029016">
    <property type="entry name" value="GAF-like_dom_sf"/>
</dbReference>
<evidence type="ECO:0000313" key="7">
    <source>
        <dbReference type="EMBL" id="NED96409.1"/>
    </source>
</evidence>
<dbReference type="InterPro" id="IPR050707">
    <property type="entry name" value="HTH_MetabolicPath_Reg"/>
</dbReference>
<name>A0A6N9YNK0_9ACTN</name>
<proteinExistence type="predicted"/>
<accession>A0A6N9YNK0</accession>
<dbReference type="AlphaFoldDB" id="A0A6N9YNK0"/>
<feature type="compositionally biased region" description="Basic and acidic residues" evidence="4">
    <location>
        <begin position="8"/>
        <end position="27"/>
    </location>
</feature>
<dbReference type="Gene3D" id="3.30.450.40">
    <property type="match status" value="1"/>
</dbReference>
<evidence type="ECO:0000259" key="6">
    <source>
        <dbReference type="PROSITE" id="PS51078"/>
    </source>
</evidence>
<evidence type="ECO:0000256" key="3">
    <source>
        <dbReference type="ARBA" id="ARBA00023163"/>
    </source>
</evidence>
<dbReference type="PROSITE" id="PS51078">
    <property type="entry name" value="ICLR_ED"/>
    <property type="match status" value="1"/>
</dbReference>
<dbReference type="GO" id="GO:0003700">
    <property type="term" value="F:DNA-binding transcription factor activity"/>
    <property type="evidence" value="ECO:0007669"/>
    <property type="project" value="TreeGrafter"/>
</dbReference>
<dbReference type="Pfam" id="PF01614">
    <property type="entry name" value="IclR_C"/>
    <property type="match status" value="1"/>
</dbReference>
<protein>
    <submittedName>
        <fullName evidence="7">IclR family transcriptional regulator</fullName>
    </submittedName>
</protein>
<keyword evidence="1" id="KW-0805">Transcription regulation</keyword>
<evidence type="ECO:0000256" key="4">
    <source>
        <dbReference type="SAM" id="MobiDB-lite"/>
    </source>
</evidence>
<dbReference type="Pfam" id="PF09339">
    <property type="entry name" value="HTH_IclR"/>
    <property type="match status" value="1"/>
</dbReference>
<evidence type="ECO:0000256" key="2">
    <source>
        <dbReference type="ARBA" id="ARBA00023125"/>
    </source>
</evidence>
<dbReference type="Gene3D" id="1.10.10.10">
    <property type="entry name" value="Winged helix-like DNA-binding domain superfamily/Winged helix DNA-binding domain"/>
    <property type="match status" value="1"/>
</dbReference>
<keyword evidence="2" id="KW-0238">DNA-binding</keyword>
<feature type="domain" description="IclR-ED" evidence="6">
    <location>
        <begin position="106"/>
        <end position="292"/>
    </location>
</feature>
<evidence type="ECO:0000313" key="8">
    <source>
        <dbReference type="Proteomes" id="UP000469185"/>
    </source>
</evidence>
<dbReference type="SUPFAM" id="SSF46785">
    <property type="entry name" value="Winged helix' DNA-binding domain"/>
    <property type="match status" value="1"/>
</dbReference>
<dbReference type="InterPro" id="IPR005471">
    <property type="entry name" value="Tscrpt_reg_IclR_N"/>
</dbReference>
<feature type="region of interest" description="Disordered" evidence="4">
    <location>
        <begin position="1"/>
        <end position="43"/>
    </location>
</feature>
<sequence>MPRQRSQRRSDTDLHGDDHADELHNDENLNISDAPDPATASPEEFRKYNNRSVERVISILNVLQESSNGMTLAQISSTVKLAKASAFRYLWTLEKHRYVEREGNSGSYRLGLGFVGMQSRHLEVLRERARNSLERLRDETGESANLGMLDGDQIRYLDVAESKRWVRMATRSGHRDPLHCTALGKAIAAQLPEAQVRGILTRAGMERRTDNTITAVDDYLEELNKVRRRGYAIDDGENDVDGRCVAAPILGTSLPAALSVSGPASRFTTKDLEKVAKVLIEVADGIVTEPEDEDDVDEA</sequence>
<gene>
    <name evidence="7" type="ORF">G1H11_13945</name>
</gene>
<dbReference type="InterPro" id="IPR014757">
    <property type="entry name" value="Tscrpt_reg_IclR_C"/>
</dbReference>
<keyword evidence="3" id="KW-0804">Transcription</keyword>
<reference evidence="7 8" key="1">
    <citation type="submission" date="2020-02" db="EMBL/GenBank/DDBJ databases">
        <authorList>
            <person name="Li X.-J."/>
            <person name="Feng X.-M."/>
        </authorList>
    </citation>
    <scope>NUCLEOTIDE SEQUENCE [LARGE SCALE GENOMIC DNA]</scope>
    <source>
        <strain evidence="7 8">CGMCC 4.7225</strain>
    </source>
</reference>
<evidence type="ECO:0000259" key="5">
    <source>
        <dbReference type="PROSITE" id="PS51077"/>
    </source>
</evidence>
<organism evidence="7 8">
    <name type="scientific">Phytoactinopolyspora alkaliphila</name>
    <dbReference type="NCBI Taxonomy" id="1783498"/>
    <lineage>
        <taxon>Bacteria</taxon>
        <taxon>Bacillati</taxon>
        <taxon>Actinomycetota</taxon>
        <taxon>Actinomycetes</taxon>
        <taxon>Jiangellales</taxon>
        <taxon>Jiangellaceae</taxon>
        <taxon>Phytoactinopolyspora</taxon>
    </lineage>
</organism>
<keyword evidence="8" id="KW-1185">Reference proteome</keyword>
<dbReference type="RefSeq" id="WP_163819201.1">
    <property type="nucleotide sequence ID" value="NZ_JAAGOB010000007.1"/>
</dbReference>
<evidence type="ECO:0000256" key="1">
    <source>
        <dbReference type="ARBA" id="ARBA00023015"/>
    </source>
</evidence>
<comment type="caution">
    <text evidence="7">The sequence shown here is derived from an EMBL/GenBank/DDBJ whole genome shotgun (WGS) entry which is preliminary data.</text>
</comment>
<dbReference type="EMBL" id="JAAGOB010000007">
    <property type="protein sequence ID" value="NED96409.1"/>
    <property type="molecule type" value="Genomic_DNA"/>
</dbReference>
<dbReference type="Proteomes" id="UP000469185">
    <property type="component" value="Unassembled WGS sequence"/>
</dbReference>
<dbReference type="PANTHER" id="PTHR30136:SF35">
    <property type="entry name" value="HTH-TYPE TRANSCRIPTIONAL REGULATOR RV1719"/>
    <property type="match status" value="1"/>
</dbReference>
<dbReference type="SMART" id="SM00346">
    <property type="entry name" value="HTH_ICLR"/>
    <property type="match status" value="1"/>
</dbReference>
<dbReference type="PROSITE" id="PS51077">
    <property type="entry name" value="HTH_ICLR"/>
    <property type="match status" value="1"/>
</dbReference>
<feature type="domain" description="HTH iclR-type" evidence="5">
    <location>
        <begin position="50"/>
        <end position="112"/>
    </location>
</feature>
<dbReference type="PANTHER" id="PTHR30136">
    <property type="entry name" value="HELIX-TURN-HELIX TRANSCRIPTIONAL REGULATOR, ICLR FAMILY"/>
    <property type="match status" value="1"/>
</dbReference>
<dbReference type="InterPro" id="IPR036390">
    <property type="entry name" value="WH_DNA-bd_sf"/>
</dbReference>
<dbReference type="SUPFAM" id="SSF55781">
    <property type="entry name" value="GAF domain-like"/>
    <property type="match status" value="1"/>
</dbReference>
<dbReference type="InterPro" id="IPR036388">
    <property type="entry name" value="WH-like_DNA-bd_sf"/>
</dbReference>
<dbReference type="GO" id="GO:0045892">
    <property type="term" value="P:negative regulation of DNA-templated transcription"/>
    <property type="evidence" value="ECO:0007669"/>
    <property type="project" value="TreeGrafter"/>
</dbReference>